<evidence type="ECO:0000313" key="10">
    <source>
        <dbReference type="EMBL" id="KAL0414869.1"/>
    </source>
</evidence>
<comment type="subcellular location">
    <subcellularLocation>
        <location evidence="1">Membrane</location>
        <topology evidence="1">Multi-pass membrane protein</topology>
    </subcellularLocation>
</comment>
<dbReference type="InterPro" id="IPR036259">
    <property type="entry name" value="MFS_trans_sf"/>
</dbReference>
<feature type="transmembrane region" description="Helical" evidence="8">
    <location>
        <begin position="125"/>
        <end position="147"/>
    </location>
</feature>
<keyword evidence="5 8" id="KW-1133">Transmembrane helix</keyword>
<feature type="domain" description="Major facilitator superfamily (MFS) profile" evidence="9">
    <location>
        <begin position="1"/>
        <end position="514"/>
    </location>
</feature>
<organism evidence="10">
    <name type="scientific">Sesamum radiatum</name>
    <name type="common">Black benniseed</name>
    <dbReference type="NCBI Taxonomy" id="300843"/>
    <lineage>
        <taxon>Eukaryota</taxon>
        <taxon>Viridiplantae</taxon>
        <taxon>Streptophyta</taxon>
        <taxon>Embryophyta</taxon>
        <taxon>Tracheophyta</taxon>
        <taxon>Spermatophyta</taxon>
        <taxon>Magnoliopsida</taxon>
        <taxon>eudicotyledons</taxon>
        <taxon>Gunneridae</taxon>
        <taxon>Pentapetalae</taxon>
        <taxon>asterids</taxon>
        <taxon>lamiids</taxon>
        <taxon>Lamiales</taxon>
        <taxon>Pedaliaceae</taxon>
        <taxon>Sesamum</taxon>
    </lineage>
</organism>
<dbReference type="PROSITE" id="PS50850">
    <property type="entry name" value="MFS"/>
    <property type="match status" value="1"/>
</dbReference>
<feature type="transmembrane region" description="Helical" evidence="8">
    <location>
        <begin position="67"/>
        <end position="86"/>
    </location>
</feature>
<comment type="caution">
    <text evidence="10">The sequence shown here is derived from an EMBL/GenBank/DDBJ whole genome shotgun (WGS) entry which is preliminary data.</text>
</comment>
<evidence type="ECO:0000256" key="7">
    <source>
        <dbReference type="ARBA" id="ARBA00044504"/>
    </source>
</evidence>
<reference evidence="10" key="2">
    <citation type="journal article" date="2024" name="Plant">
        <title>Genomic evolution and insights into agronomic trait innovations of Sesamum species.</title>
        <authorList>
            <person name="Miao H."/>
            <person name="Wang L."/>
            <person name="Qu L."/>
            <person name="Liu H."/>
            <person name="Sun Y."/>
            <person name="Le M."/>
            <person name="Wang Q."/>
            <person name="Wei S."/>
            <person name="Zheng Y."/>
            <person name="Lin W."/>
            <person name="Duan Y."/>
            <person name="Cao H."/>
            <person name="Xiong S."/>
            <person name="Wang X."/>
            <person name="Wei L."/>
            <person name="Li C."/>
            <person name="Ma Q."/>
            <person name="Ju M."/>
            <person name="Zhao R."/>
            <person name="Li G."/>
            <person name="Mu C."/>
            <person name="Tian Q."/>
            <person name="Mei H."/>
            <person name="Zhang T."/>
            <person name="Gao T."/>
            <person name="Zhang H."/>
        </authorList>
    </citation>
    <scope>NUCLEOTIDE SEQUENCE</scope>
    <source>
        <strain evidence="10">G02</strain>
    </source>
</reference>
<dbReference type="InterPro" id="IPR020846">
    <property type="entry name" value="MFS_dom"/>
</dbReference>
<feature type="transmembrane region" description="Helical" evidence="8">
    <location>
        <begin position="459"/>
        <end position="480"/>
    </location>
</feature>
<feature type="transmembrane region" description="Helical" evidence="8">
    <location>
        <begin position="244"/>
        <end position="264"/>
    </location>
</feature>
<dbReference type="PROSITE" id="PS00217">
    <property type="entry name" value="SUGAR_TRANSPORT_2"/>
    <property type="match status" value="1"/>
</dbReference>
<sequence length="599" mass="65642">MVEAGVSQADKTEFTECWKTSWRTPYIMRLALSAGIGGLLFGYDTGVISGALLYIKEDFPVVDKKTWLQETIVSMAIAGAILGAAIAPWMIILGRVFVGLGVGMASMTAPLYISEASPHRIRGALVSTNGFLITGGQFLSYLINLAFTHVNGTWRWMLGVAGLPAVIQFILMLSLPESPRWLFRNGKEEDAKSILEKIYRPEEVEDELQSLQQSTEQEKQEQAADGGFLGQLKHAWKNDVVRRGLYAGITVQVAQQFVGINTVMYYSPTIIQFAGFASNKTAMALSLITSGLNAIGSVVSMCFVDRYGRRKLMIISMIGIISCLVVLSIIFFQASVTAPKISATETAFFGGNSTCQAYTKANDAPAWGCMRCLGKEASCGFCSAAGNVYQAGACLEVNDAVKGACRAAKRTWYTEGCPSKIGFLAVIFLGLYIIIYSPGMGTVPWIVNSEIYPLKYRGLGGGIAAVSNWSANLVVSETFLTLTEHLGSSGTFLLFAGFSLIGLVSIFLLVPETKGLQFGEMEKLLRKGTPHLRRVARKLKMIKKVTTVELCQFTRRCWRTGTSPLSIHFIYILCYNHNWVLDKTIFCSCSKYLPICELR</sequence>
<dbReference type="PROSITE" id="PS00216">
    <property type="entry name" value="SUGAR_TRANSPORT_1"/>
    <property type="match status" value="1"/>
</dbReference>
<feature type="transmembrane region" description="Helical" evidence="8">
    <location>
        <begin position="421"/>
        <end position="447"/>
    </location>
</feature>
<reference evidence="10" key="1">
    <citation type="submission" date="2020-06" db="EMBL/GenBank/DDBJ databases">
        <authorList>
            <person name="Li T."/>
            <person name="Hu X."/>
            <person name="Zhang T."/>
            <person name="Song X."/>
            <person name="Zhang H."/>
            <person name="Dai N."/>
            <person name="Sheng W."/>
            <person name="Hou X."/>
            <person name="Wei L."/>
        </authorList>
    </citation>
    <scope>NUCLEOTIDE SEQUENCE</scope>
    <source>
        <strain evidence="10">G02</strain>
        <tissue evidence="10">Leaf</tissue>
    </source>
</reference>
<dbReference type="EMBL" id="JACGWJ010000006">
    <property type="protein sequence ID" value="KAL0414869.1"/>
    <property type="molecule type" value="Genomic_DNA"/>
</dbReference>
<dbReference type="PRINTS" id="PR00171">
    <property type="entry name" value="SUGRTRNSPORT"/>
</dbReference>
<dbReference type="PANTHER" id="PTHR48020:SF20">
    <property type="entry name" value="INOSITOL TRANSPORTER 4-LIKE"/>
    <property type="match status" value="1"/>
</dbReference>
<dbReference type="AlphaFoldDB" id="A0AAW2UD74"/>
<proteinExistence type="inferred from homology"/>
<evidence type="ECO:0000256" key="8">
    <source>
        <dbReference type="SAM" id="Phobius"/>
    </source>
</evidence>
<dbReference type="GO" id="GO:0016020">
    <property type="term" value="C:membrane"/>
    <property type="evidence" value="ECO:0007669"/>
    <property type="project" value="UniProtKB-SubCell"/>
</dbReference>
<feature type="transmembrane region" description="Helical" evidence="8">
    <location>
        <begin position="30"/>
        <end position="55"/>
    </location>
</feature>
<feature type="transmembrane region" description="Helical" evidence="8">
    <location>
        <begin position="153"/>
        <end position="175"/>
    </location>
</feature>
<evidence type="ECO:0000256" key="4">
    <source>
        <dbReference type="ARBA" id="ARBA00022692"/>
    </source>
</evidence>
<dbReference type="Gene3D" id="1.20.1250.20">
    <property type="entry name" value="MFS general substrate transporter like domains"/>
    <property type="match status" value="2"/>
</dbReference>
<evidence type="ECO:0000259" key="9">
    <source>
        <dbReference type="PROSITE" id="PS50850"/>
    </source>
</evidence>
<keyword evidence="6 8" id="KW-0472">Membrane</keyword>
<feature type="transmembrane region" description="Helical" evidence="8">
    <location>
        <begin position="312"/>
        <end position="332"/>
    </location>
</feature>
<comment type="similarity">
    <text evidence="7">Belongs to the major facilitator superfamily. Phosphate:H(+) symporter (TC 2.A.1.9) family.</text>
</comment>
<evidence type="ECO:0000256" key="2">
    <source>
        <dbReference type="ARBA" id="ARBA00010992"/>
    </source>
</evidence>
<accession>A0AAW2UD74</accession>
<keyword evidence="3" id="KW-0813">Transport</keyword>
<dbReference type="InterPro" id="IPR050814">
    <property type="entry name" value="Myo-inositol_Transporter"/>
</dbReference>
<feature type="transmembrane region" description="Helical" evidence="8">
    <location>
        <begin position="492"/>
        <end position="511"/>
    </location>
</feature>
<feature type="transmembrane region" description="Helical" evidence="8">
    <location>
        <begin position="284"/>
        <end position="305"/>
    </location>
</feature>
<keyword evidence="4 8" id="KW-0812">Transmembrane</keyword>
<dbReference type="InterPro" id="IPR005829">
    <property type="entry name" value="Sugar_transporter_CS"/>
</dbReference>
<dbReference type="InterPro" id="IPR005828">
    <property type="entry name" value="MFS_sugar_transport-like"/>
</dbReference>
<feature type="transmembrane region" description="Helical" evidence="8">
    <location>
        <begin position="92"/>
        <end position="113"/>
    </location>
</feature>
<protein>
    <submittedName>
        <fullName evidence="10">Inositol transporter 4</fullName>
    </submittedName>
</protein>
<dbReference type="PANTHER" id="PTHR48020">
    <property type="entry name" value="PROTON MYO-INOSITOL COTRANSPORTER"/>
    <property type="match status" value="1"/>
</dbReference>
<dbReference type="SUPFAM" id="SSF103473">
    <property type="entry name" value="MFS general substrate transporter"/>
    <property type="match status" value="1"/>
</dbReference>
<dbReference type="InterPro" id="IPR003663">
    <property type="entry name" value="Sugar/inositol_transpt"/>
</dbReference>
<evidence type="ECO:0000256" key="1">
    <source>
        <dbReference type="ARBA" id="ARBA00004141"/>
    </source>
</evidence>
<name>A0AAW2UD74_SESRA</name>
<evidence type="ECO:0000256" key="3">
    <source>
        <dbReference type="ARBA" id="ARBA00022448"/>
    </source>
</evidence>
<evidence type="ECO:0000256" key="5">
    <source>
        <dbReference type="ARBA" id="ARBA00022989"/>
    </source>
</evidence>
<gene>
    <name evidence="10" type="ORF">Sradi_1688600</name>
</gene>
<dbReference type="Pfam" id="PF00083">
    <property type="entry name" value="Sugar_tr"/>
    <property type="match status" value="2"/>
</dbReference>
<dbReference type="GO" id="GO:0005366">
    <property type="term" value="F:myo-inositol:proton symporter activity"/>
    <property type="evidence" value="ECO:0007669"/>
    <property type="project" value="TreeGrafter"/>
</dbReference>
<evidence type="ECO:0000256" key="6">
    <source>
        <dbReference type="ARBA" id="ARBA00023136"/>
    </source>
</evidence>
<comment type="similarity">
    <text evidence="2">Belongs to the major facilitator superfamily. Sugar transporter (TC 2.A.1.1) family.</text>
</comment>